<keyword evidence="4" id="KW-1185">Reference proteome</keyword>
<dbReference type="Gene3D" id="3.60.21.10">
    <property type="match status" value="1"/>
</dbReference>
<evidence type="ECO:0000259" key="2">
    <source>
        <dbReference type="Pfam" id="PF12850"/>
    </source>
</evidence>
<evidence type="ECO:0000256" key="1">
    <source>
        <dbReference type="ARBA" id="ARBA00008950"/>
    </source>
</evidence>
<accession>N2A7Q7</accession>
<sequence length="211" mass="24030">MHPHSFEMLEKFKDEHRLYLIYGNHDMVKKNAAFCKKYMDVPAYPGILLEDALHKKNIFLTHGHQAQIMNSTYWKVNRFLVRYLWKNLELLGVPDPTSAAKNNSGKGAVEQRLTKWAQQQQVILIAGHTHRPFAGMEQSSYFNTGSCVHPAGITGIEIANRRITLVKWLPDTRPDQVVFIKREVLGKTVGSDSLAKFTNSYGLCSKCEVLV</sequence>
<evidence type="ECO:0000313" key="3">
    <source>
        <dbReference type="EMBL" id="EMZ25397.1"/>
    </source>
</evidence>
<dbReference type="Pfam" id="PF12850">
    <property type="entry name" value="Metallophos_2"/>
    <property type="match status" value="1"/>
</dbReference>
<comment type="caution">
    <text evidence="3">The sequence shown here is derived from an EMBL/GenBank/DDBJ whole genome shotgun (WGS) entry which is preliminary data.</text>
</comment>
<dbReference type="eggNOG" id="COG2908">
    <property type="taxonomic scope" value="Bacteria"/>
</dbReference>
<organism evidence="3 4">
    <name type="scientific">Eubacterium plexicaudatum ASF492</name>
    <dbReference type="NCBI Taxonomy" id="1235802"/>
    <lineage>
        <taxon>Bacteria</taxon>
        <taxon>Bacillati</taxon>
        <taxon>Bacillota</taxon>
        <taxon>Clostridia</taxon>
        <taxon>Eubacteriales</taxon>
        <taxon>Eubacteriaceae</taxon>
        <taxon>Eubacterium</taxon>
    </lineage>
</organism>
<dbReference type="HOGENOM" id="CLU_065964_0_0_9"/>
<dbReference type="SUPFAM" id="SSF56300">
    <property type="entry name" value="Metallo-dependent phosphatases"/>
    <property type="match status" value="1"/>
</dbReference>
<reference evidence="3 4" key="1">
    <citation type="journal article" date="2014" name="Genome Announc.">
        <title>Draft genome sequences of the altered schaedler flora, a defined bacterial community from gnotobiotic mice.</title>
        <authorList>
            <person name="Wannemuehler M.J."/>
            <person name="Overstreet A.M."/>
            <person name="Ward D.V."/>
            <person name="Phillips G.J."/>
        </authorList>
    </citation>
    <scope>NUCLEOTIDE SEQUENCE [LARGE SCALE GENOMIC DNA]</scope>
    <source>
        <strain evidence="3 4">ASF492</strain>
    </source>
</reference>
<name>N2A7Q7_9FIRM</name>
<comment type="similarity">
    <text evidence="1">Belongs to the metallophosphoesterase superfamily. YfcE family.</text>
</comment>
<dbReference type="PATRIC" id="fig|1235802.3.peg.3042"/>
<dbReference type="AlphaFoldDB" id="N2A7Q7"/>
<evidence type="ECO:0000313" key="4">
    <source>
        <dbReference type="Proteomes" id="UP000012589"/>
    </source>
</evidence>
<dbReference type="InterPro" id="IPR029052">
    <property type="entry name" value="Metallo-depent_PP-like"/>
</dbReference>
<dbReference type="EMBL" id="AQFT01000089">
    <property type="protein sequence ID" value="EMZ25397.1"/>
    <property type="molecule type" value="Genomic_DNA"/>
</dbReference>
<dbReference type="Proteomes" id="UP000012589">
    <property type="component" value="Unassembled WGS sequence"/>
</dbReference>
<dbReference type="STRING" id="1235802.C823_02879"/>
<proteinExistence type="inferred from homology"/>
<protein>
    <recommendedName>
        <fullName evidence="2">Calcineurin-like phosphoesterase domain-containing protein</fullName>
    </recommendedName>
</protein>
<feature type="domain" description="Calcineurin-like phosphoesterase" evidence="2">
    <location>
        <begin position="6"/>
        <end position="150"/>
    </location>
</feature>
<gene>
    <name evidence="3" type="ORF">C823_02879</name>
</gene>
<dbReference type="InterPro" id="IPR024654">
    <property type="entry name" value="Calcineurin-like_PHP_lpxH"/>
</dbReference>